<comment type="caution">
    <text evidence="3">The sequence shown here is derived from an EMBL/GenBank/DDBJ whole genome shotgun (WGS) entry which is preliminary data.</text>
</comment>
<proteinExistence type="predicted"/>
<evidence type="ECO:0000313" key="4">
    <source>
        <dbReference type="Proteomes" id="UP001209570"/>
    </source>
</evidence>
<organism evidence="3 4">
    <name type="scientific">Pythium insidiosum</name>
    <name type="common">Pythiosis disease agent</name>
    <dbReference type="NCBI Taxonomy" id="114742"/>
    <lineage>
        <taxon>Eukaryota</taxon>
        <taxon>Sar</taxon>
        <taxon>Stramenopiles</taxon>
        <taxon>Oomycota</taxon>
        <taxon>Peronosporomycetes</taxon>
        <taxon>Pythiales</taxon>
        <taxon>Pythiaceae</taxon>
        <taxon>Pythium</taxon>
    </lineage>
</organism>
<accession>A0AAD5LCX2</accession>
<reference evidence="3" key="1">
    <citation type="submission" date="2021-12" db="EMBL/GenBank/DDBJ databases">
        <title>Prjna785345.</title>
        <authorList>
            <person name="Rujirawat T."/>
            <person name="Krajaejun T."/>
        </authorList>
    </citation>
    <scope>NUCLEOTIDE SEQUENCE</scope>
    <source>
        <strain evidence="3">Pi057C3</strain>
    </source>
</reference>
<gene>
    <name evidence="3" type="ORF">P43SY_003006</name>
</gene>
<sequence>MIESARRQQVDTAAATAQLTRAPDAVQPPQTNQQRLALKALKYRKLLDRMHDIDDERLKDPSFDVLEYENDLSANDTLTTAEPEPPEPMWGRIYLRHGLAPIQYFRDRYGGPMVNQEVEFYVPQSPEHRLGCEPLPEKDQAVIRASNSTMVLVADRGICSFKTKSKIAHAMGAAALVVVSSDESSSAPVAVLDPDEDDIPIASVMIRKTGGDLLRHVAARQRVFGRLIPMVCERKPYVCRGRWDFENEYIASQLVRSGVITAAASNREPIGDFLAASYGSVLPFEPLSVVDVSISLGTNGCLPISGDEAKTALKDRIGIVTRDSSCSVLTQVSHLQLAGAAVAIVSFDEGAGQSLMHPSVTENWHAYNITITAAAISTATRAAMTSVPDQRVTFVVRNSIATTWDEIRKLAVRSAWPTRTDRREKLLRRLLSTLAMDDGQRLELKRNYLTIGGGSGASWDRLVDGDAQLATTKDEL</sequence>
<evidence type="ECO:0000256" key="1">
    <source>
        <dbReference type="SAM" id="MobiDB-lite"/>
    </source>
</evidence>
<protein>
    <recommendedName>
        <fullName evidence="2">PA domain-containing protein</fullName>
    </recommendedName>
</protein>
<feature type="region of interest" description="Disordered" evidence="1">
    <location>
        <begin position="1"/>
        <end position="32"/>
    </location>
</feature>
<feature type="domain" description="PA" evidence="2">
    <location>
        <begin position="147"/>
        <end position="211"/>
    </location>
</feature>
<keyword evidence="4" id="KW-1185">Reference proteome</keyword>
<dbReference type="FunFam" id="3.50.30.30:FF:000066">
    <property type="entry name" value="Signal peptide peptidase-like protein"/>
    <property type="match status" value="1"/>
</dbReference>
<dbReference type="EMBL" id="JAKCXM010000339">
    <property type="protein sequence ID" value="KAJ0395538.1"/>
    <property type="molecule type" value="Genomic_DNA"/>
</dbReference>
<name>A0AAD5LCX2_PYTIN</name>
<dbReference type="InterPro" id="IPR003137">
    <property type="entry name" value="PA_domain"/>
</dbReference>
<dbReference type="Pfam" id="PF02225">
    <property type="entry name" value="PA"/>
    <property type="match status" value="1"/>
</dbReference>
<evidence type="ECO:0000313" key="3">
    <source>
        <dbReference type="EMBL" id="KAJ0395538.1"/>
    </source>
</evidence>
<dbReference type="Proteomes" id="UP001209570">
    <property type="component" value="Unassembled WGS sequence"/>
</dbReference>
<dbReference type="Gene3D" id="3.50.30.30">
    <property type="match status" value="2"/>
</dbReference>
<evidence type="ECO:0000259" key="2">
    <source>
        <dbReference type="Pfam" id="PF02225"/>
    </source>
</evidence>
<dbReference type="AlphaFoldDB" id="A0AAD5LCX2"/>